<dbReference type="Gene3D" id="1.20.1070.10">
    <property type="entry name" value="Rhodopsin 7-helix transmembrane proteins"/>
    <property type="match status" value="1"/>
</dbReference>
<proteinExistence type="predicted"/>
<keyword evidence="3" id="KW-1185">Reference proteome</keyword>
<organism evidence="2 3">
    <name type="scientific">Elysia marginata</name>
    <dbReference type="NCBI Taxonomy" id="1093978"/>
    <lineage>
        <taxon>Eukaryota</taxon>
        <taxon>Metazoa</taxon>
        <taxon>Spiralia</taxon>
        <taxon>Lophotrochozoa</taxon>
        <taxon>Mollusca</taxon>
        <taxon>Gastropoda</taxon>
        <taxon>Heterobranchia</taxon>
        <taxon>Euthyneura</taxon>
        <taxon>Panpulmonata</taxon>
        <taxon>Sacoglossa</taxon>
        <taxon>Placobranchoidea</taxon>
        <taxon>Plakobranchidae</taxon>
        <taxon>Elysia</taxon>
    </lineage>
</organism>
<dbReference type="SUPFAM" id="SSF81321">
    <property type="entry name" value="Family A G protein-coupled receptor-like"/>
    <property type="match status" value="1"/>
</dbReference>
<gene>
    <name evidence="2" type="ORF">ElyMa_006453500</name>
</gene>
<evidence type="ECO:0000256" key="1">
    <source>
        <dbReference type="SAM" id="MobiDB-lite"/>
    </source>
</evidence>
<evidence type="ECO:0000313" key="2">
    <source>
        <dbReference type="EMBL" id="GFS02799.1"/>
    </source>
</evidence>
<reference evidence="2 3" key="1">
    <citation type="journal article" date="2021" name="Elife">
        <title>Chloroplast acquisition without the gene transfer in kleptoplastic sea slugs, Plakobranchus ocellatus.</title>
        <authorList>
            <person name="Maeda T."/>
            <person name="Takahashi S."/>
            <person name="Yoshida T."/>
            <person name="Shimamura S."/>
            <person name="Takaki Y."/>
            <person name="Nagai Y."/>
            <person name="Toyoda A."/>
            <person name="Suzuki Y."/>
            <person name="Arimoto A."/>
            <person name="Ishii H."/>
            <person name="Satoh N."/>
            <person name="Nishiyama T."/>
            <person name="Hasebe M."/>
            <person name="Maruyama T."/>
            <person name="Minagawa J."/>
            <person name="Obokata J."/>
            <person name="Shigenobu S."/>
        </authorList>
    </citation>
    <scope>NUCLEOTIDE SEQUENCE [LARGE SCALE GENOMIC DNA]</scope>
</reference>
<sequence length="83" mass="9323">MSLVPDFAKNGRYINTNQVSWSIGFVTESLNCSVNIFMYYTMSTKYRSTIQALICGRCRSSGDSGKPAAEDEDDAPRKKKSQR</sequence>
<evidence type="ECO:0000313" key="3">
    <source>
        <dbReference type="Proteomes" id="UP000762676"/>
    </source>
</evidence>
<keyword evidence="2" id="KW-0675">Receptor</keyword>
<name>A0AAV4I0Z5_9GAST</name>
<dbReference type="EMBL" id="BMAT01012962">
    <property type="protein sequence ID" value="GFS02799.1"/>
    <property type="molecule type" value="Genomic_DNA"/>
</dbReference>
<feature type="region of interest" description="Disordered" evidence="1">
    <location>
        <begin position="59"/>
        <end position="83"/>
    </location>
</feature>
<dbReference type="AlphaFoldDB" id="A0AAV4I0Z5"/>
<comment type="caution">
    <text evidence="2">The sequence shown here is derived from an EMBL/GenBank/DDBJ whole genome shotgun (WGS) entry which is preliminary data.</text>
</comment>
<dbReference type="Proteomes" id="UP000762676">
    <property type="component" value="Unassembled WGS sequence"/>
</dbReference>
<protein>
    <submittedName>
        <fullName evidence="2">Chemosensory receptor A</fullName>
    </submittedName>
</protein>
<accession>A0AAV4I0Z5</accession>